<dbReference type="AlphaFoldDB" id="A0A370DQB5"/>
<dbReference type="InterPro" id="IPR036388">
    <property type="entry name" value="WH-like_DNA-bd_sf"/>
</dbReference>
<evidence type="ECO:0000256" key="1">
    <source>
        <dbReference type="HAMAP-Rule" id="MF_01584"/>
    </source>
</evidence>
<dbReference type="Pfam" id="PF04337">
    <property type="entry name" value="DUF480"/>
    <property type="match status" value="1"/>
</dbReference>
<proteinExistence type="inferred from homology"/>
<reference evidence="3 4" key="1">
    <citation type="journal article" date="2018" name="ISME J.">
        <title>Endosymbiont genomes yield clues of tubeworm success.</title>
        <authorList>
            <person name="Li Y."/>
            <person name="Liles M.R."/>
            <person name="Halanych K.M."/>
        </authorList>
    </citation>
    <scope>NUCLEOTIDE SEQUENCE [LARGE SCALE GENOMIC DNA]</scope>
    <source>
        <strain evidence="3">A1462</strain>
    </source>
</reference>
<comment type="similarity">
    <text evidence="1">Belongs to the UPF0502 family.</text>
</comment>
<name>A0A370DQB5_9GAMM</name>
<dbReference type="PANTHER" id="PTHR38768">
    <property type="entry name" value="UPF0502 PROTEIN YCEH"/>
    <property type="match status" value="1"/>
</dbReference>
<evidence type="ECO:0000313" key="4">
    <source>
        <dbReference type="Proteomes" id="UP000254771"/>
    </source>
</evidence>
<comment type="caution">
    <text evidence="3">The sequence shown here is derived from an EMBL/GenBank/DDBJ whole genome shotgun (WGS) entry which is preliminary data.</text>
</comment>
<sequence>MTDQPDTEANNEPLLTPVEARILGVLMEKQRTTPDNYPLTLNALVQACNQKTSRNPVMQLTQGEVGHTVNLLRDRELIRSSFSGRAERYEQKLGRHLELGLEEQAVLCVLLLRGPQTLGELRTHGSRLADFTGLEDVRDALELLMAQDPSLVATLPKGPGRREDRYAQLLSDEPKEELSMAAAAKETTGEADRLTALEEEVRQLRAEIDTLWRLTGLQMQKPSSDER</sequence>
<gene>
    <name evidence="3" type="ORF">DIZ78_05510</name>
</gene>
<dbReference type="Proteomes" id="UP000254771">
    <property type="component" value="Unassembled WGS sequence"/>
</dbReference>
<dbReference type="EMBL" id="QFXE01000007">
    <property type="protein sequence ID" value="RDH87128.1"/>
    <property type="molecule type" value="Genomic_DNA"/>
</dbReference>
<protein>
    <submittedName>
        <fullName evidence="3">DUF480 domain-containing protein</fullName>
    </submittedName>
</protein>
<dbReference type="HAMAP" id="MF_01584">
    <property type="entry name" value="UPF0502"/>
    <property type="match status" value="1"/>
</dbReference>
<keyword evidence="2" id="KW-0175">Coiled coil</keyword>
<evidence type="ECO:0000256" key="2">
    <source>
        <dbReference type="SAM" id="Coils"/>
    </source>
</evidence>
<dbReference type="SUPFAM" id="SSF46785">
    <property type="entry name" value="Winged helix' DNA-binding domain"/>
    <property type="match status" value="2"/>
</dbReference>
<organism evidence="3 4">
    <name type="scientific">endosymbiont of Escarpia spicata</name>
    <dbReference type="NCBI Taxonomy" id="2200908"/>
    <lineage>
        <taxon>Bacteria</taxon>
        <taxon>Pseudomonadati</taxon>
        <taxon>Pseudomonadota</taxon>
        <taxon>Gammaproteobacteria</taxon>
        <taxon>sulfur-oxidizing symbionts</taxon>
    </lineage>
</organism>
<feature type="coiled-coil region" evidence="2">
    <location>
        <begin position="187"/>
        <end position="214"/>
    </location>
</feature>
<dbReference type="InterPro" id="IPR007432">
    <property type="entry name" value="DUF480"/>
</dbReference>
<dbReference type="Gene3D" id="1.10.10.10">
    <property type="entry name" value="Winged helix-like DNA-binding domain superfamily/Winged helix DNA-binding domain"/>
    <property type="match status" value="2"/>
</dbReference>
<evidence type="ECO:0000313" key="3">
    <source>
        <dbReference type="EMBL" id="RDH87128.1"/>
    </source>
</evidence>
<dbReference type="InterPro" id="IPR036390">
    <property type="entry name" value="WH_DNA-bd_sf"/>
</dbReference>
<dbReference type="PANTHER" id="PTHR38768:SF1">
    <property type="entry name" value="UPF0502 PROTEIN YCEH"/>
    <property type="match status" value="1"/>
</dbReference>
<accession>A0A370DQB5</accession>
<keyword evidence="4" id="KW-1185">Reference proteome</keyword>